<dbReference type="KEGG" id="phet:94286827"/>
<protein>
    <submittedName>
        <fullName evidence="2">Uncharacterized protein</fullName>
    </submittedName>
</protein>
<dbReference type="PANTHER" id="PTHR38150:SF1">
    <property type="entry name" value="PFU DOMAIN-CONTAINING PROTEIN"/>
    <property type="match status" value="1"/>
</dbReference>
<evidence type="ECO:0000256" key="1">
    <source>
        <dbReference type="SAM" id="MobiDB-lite"/>
    </source>
</evidence>
<sequence length="619" mass="66584">MHAMNDACPFHPQINPRSRRLARNAPTLRERQGQEQQQSIGREVHSAQPQRGTATPGPRVQEFAVKTENDVAESVWDLWRAVATEEARETEAAFVRPVHSRNGDDSRQDRRPRVVYVKTVLGMLNALGVTSPQHDNLIAKFLKAMAVESGASEASKRDTTVDAARFMYVFSTVWRAAVTNRTRPLPTPAQVAVLRCSTPVVRQRGSSSSGATMRRTYAEENPRRGALPSPMKTSPTPAPSSEVGNSGGSFSVVSEGTSSPLSVVDISNGSSVGEAHSDKGSASPSTSSGNGNERESNAAHSDADFLRTNMSSASSSTPGSETEPQAGIRSQEQSPVSMGPLAGLSSSPELRNPVKLVTNTPTCPSVTPRTQHRSPFAAAAPLCSAAMLHTRRVCSTLRAIPSDSNLLSSTASRELKRATKCVPGGLMRECTFKPVINPVHEQLPVSSRSAAVVPKRRPASTPPPTTLQSNTQPLRLGRGNLAGWESKPFDDDGGNRSQAAAVPLAAEFETAVRRMVAARQQQQRLQSPQPTMQNVGHHSATTPQSVVQATEANSRKPLLYVDIDLPQGIRDRLALYAGDNVHHVAQRFGILHGLTDSLRQRLETALTAELRALAVQRPV</sequence>
<feature type="compositionally biased region" description="Polar residues" evidence="1">
    <location>
        <begin position="534"/>
        <end position="547"/>
    </location>
</feature>
<feature type="region of interest" description="Disordered" evidence="1">
    <location>
        <begin position="1"/>
        <end position="20"/>
    </location>
</feature>
<feature type="region of interest" description="Disordered" evidence="1">
    <location>
        <begin position="519"/>
        <end position="547"/>
    </location>
</feature>
<feature type="region of interest" description="Disordered" evidence="1">
    <location>
        <begin position="447"/>
        <end position="497"/>
    </location>
</feature>
<proteinExistence type="predicted"/>
<feature type="compositionally biased region" description="Low complexity" evidence="1">
    <location>
        <begin position="311"/>
        <end position="324"/>
    </location>
</feature>
<feature type="region of interest" description="Disordered" evidence="1">
    <location>
        <begin position="27"/>
        <end position="58"/>
    </location>
</feature>
<dbReference type="OrthoDB" id="273382at2759"/>
<evidence type="ECO:0000313" key="3">
    <source>
        <dbReference type="Proteomes" id="UP000674318"/>
    </source>
</evidence>
<accession>A0A836KXE7</accession>
<dbReference type="PANTHER" id="PTHR38150">
    <property type="entry name" value="EF-HAND DOMAIN-CONTAINING PROTEIN"/>
    <property type="match status" value="1"/>
</dbReference>
<feature type="region of interest" description="Disordered" evidence="1">
    <location>
        <begin position="199"/>
        <end position="352"/>
    </location>
</feature>
<dbReference type="AlphaFoldDB" id="A0A836KXE7"/>
<evidence type="ECO:0000313" key="2">
    <source>
        <dbReference type="EMBL" id="KAG5490579.1"/>
    </source>
</evidence>
<keyword evidence="3" id="KW-1185">Reference proteome</keyword>
<name>A0A836KXE7_9TRYP</name>
<dbReference type="EMBL" id="JAFJZO010000036">
    <property type="protein sequence ID" value="KAG5490579.1"/>
    <property type="molecule type" value="Genomic_DNA"/>
</dbReference>
<feature type="compositionally biased region" description="Basic and acidic residues" evidence="1">
    <location>
        <begin position="292"/>
        <end position="305"/>
    </location>
</feature>
<dbReference type="RefSeq" id="XP_067752907.1">
    <property type="nucleotide sequence ID" value="XM_067896750.1"/>
</dbReference>
<feature type="compositionally biased region" description="Low complexity" evidence="1">
    <location>
        <begin position="240"/>
        <end position="259"/>
    </location>
</feature>
<organism evidence="2 3">
    <name type="scientific">Porcisia hertigi</name>
    <dbReference type="NCBI Taxonomy" id="2761500"/>
    <lineage>
        <taxon>Eukaryota</taxon>
        <taxon>Discoba</taxon>
        <taxon>Euglenozoa</taxon>
        <taxon>Kinetoplastea</taxon>
        <taxon>Metakinetoplastina</taxon>
        <taxon>Trypanosomatida</taxon>
        <taxon>Trypanosomatidae</taxon>
        <taxon>Leishmaniinae</taxon>
        <taxon>Porcisia</taxon>
    </lineage>
</organism>
<feature type="compositionally biased region" description="Polar residues" evidence="1">
    <location>
        <begin position="280"/>
        <end position="291"/>
    </location>
</feature>
<gene>
    <name evidence="2" type="ORF">JKF63_00699</name>
</gene>
<reference evidence="2 3" key="1">
    <citation type="submission" date="2021-02" db="EMBL/GenBank/DDBJ databases">
        <title>Porcisia hertigi Genome sequencing and assembly.</title>
        <authorList>
            <person name="Almutairi H."/>
            <person name="Gatherer D."/>
        </authorList>
    </citation>
    <scope>NUCLEOTIDE SEQUENCE [LARGE SCALE GENOMIC DNA]</scope>
    <source>
        <strain evidence="2 3">C119</strain>
    </source>
</reference>
<dbReference type="Proteomes" id="UP000674318">
    <property type="component" value="Unassembled WGS sequence"/>
</dbReference>
<dbReference type="GeneID" id="94286827"/>
<feature type="compositionally biased region" description="Low complexity" evidence="1">
    <location>
        <begin position="519"/>
        <end position="533"/>
    </location>
</feature>
<comment type="caution">
    <text evidence="2">The sequence shown here is derived from an EMBL/GenBank/DDBJ whole genome shotgun (WGS) entry which is preliminary data.</text>
</comment>